<dbReference type="RefSeq" id="WP_303492085.1">
    <property type="nucleotide sequence ID" value="NZ_JAUOPB010000004.1"/>
</dbReference>
<evidence type="ECO:0000256" key="3">
    <source>
        <dbReference type="ARBA" id="ARBA00019365"/>
    </source>
</evidence>
<evidence type="ECO:0000256" key="4">
    <source>
        <dbReference type="ARBA" id="ARBA00022490"/>
    </source>
</evidence>
<dbReference type="PROSITE" id="PS50931">
    <property type="entry name" value="HTH_LYSR"/>
    <property type="match status" value="1"/>
</dbReference>
<accession>A0AAW7X5Q3</accession>
<keyword evidence="11" id="KW-0486">Methionine biosynthesis</keyword>
<comment type="caution">
    <text evidence="13">The sequence shown here is derived from an EMBL/GenBank/DDBJ whole genome shotgun (WGS) entry which is preliminary data.</text>
</comment>
<proteinExistence type="inferred from homology"/>
<dbReference type="GO" id="GO:0003700">
    <property type="term" value="F:DNA-binding transcription factor activity"/>
    <property type="evidence" value="ECO:0007669"/>
    <property type="project" value="InterPro"/>
</dbReference>
<evidence type="ECO:0000256" key="7">
    <source>
        <dbReference type="ARBA" id="ARBA00023015"/>
    </source>
</evidence>
<evidence type="ECO:0000259" key="12">
    <source>
        <dbReference type="PROSITE" id="PS50931"/>
    </source>
</evidence>
<evidence type="ECO:0000256" key="1">
    <source>
        <dbReference type="ARBA" id="ARBA00004496"/>
    </source>
</evidence>
<keyword evidence="4" id="KW-0963">Cytoplasm</keyword>
<evidence type="ECO:0000256" key="5">
    <source>
        <dbReference type="ARBA" id="ARBA00022491"/>
    </source>
</evidence>
<dbReference type="PANTHER" id="PTHR30126">
    <property type="entry name" value="HTH-TYPE TRANSCRIPTIONAL REGULATOR"/>
    <property type="match status" value="1"/>
</dbReference>
<feature type="domain" description="HTH lysR-type" evidence="12">
    <location>
        <begin position="1"/>
        <end position="59"/>
    </location>
</feature>
<evidence type="ECO:0000256" key="11">
    <source>
        <dbReference type="ARBA" id="ARBA00023167"/>
    </source>
</evidence>
<name>A0AAW7X5Q3_9GAMM</name>
<dbReference type="Pfam" id="PF00126">
    <property type="entry name" value="HTH_1"/>
    <property type="match status" value="1"/>
</dbReference>
<dbReference type="Pfam" id="PF03466">
    <property type="entry name" value="LysR_substrate"/>
    <property type="match status" value="1"/>
</dbReference>
<dbReference type="PANTHER" id="PTHR30126:SF25">
    <property type="entry name" value="HTH-TYPE TRANSCRIPTIONAL REGULATOR METR"/>
    <property type="match status" value="1"/>
</dbReference>
<keyword evidence="7" id="KW-0805">Transcription regulation</keyword>
<dbReference type="Gene3D" id="1.10.10.10">
    <property type="entry name" value="Winged helix-like DNA-binding domain superfamily/Winged helix DNA-binding domain"/>
    <property type="match status" value="1"/>
</dbReference>
<evidence type="ECO:0000256" key="2">
    <source>
        <dbReference type="ARBA" id="ARBA00009437"/>
    </source>
</evidence>
<evidence type="ECO:0000256" key="10">
    <source>
        <dbReference type="ARBA" id="ARBA00023163"/>
    </source>
</evidence>
<keyword evidence="9" id="KW-0010">Activator</keyword>
<protein>
    <recommendedName>
        <fullName evidence="3">HTH-type transcriptional regulator MetR</fullName>
    </recommendedName>
</protein>
<gene>
    <name evidence="13" type="ORF">Q4521_06990</name>
</gene>
<dbReference type="GO" id="GO:0005737">
    <property type="term" value="C:cytoplasm"/>
    <property type="evidence" value="ECO:0007669"/>
    <property type="project" value="UniProtKB-SubCell"/>
</dbReference>
<dbReference type="FunFam" id="1.10.10.10:FF:000001">
    <property type="entry name" value="LysR family transcriptional regulator"/>
    <property type="match status" value="1"/>
</dbReference>
<dbReference type="PRINTS" id="PR00039">
    <property type="entry name" value="HTHLYSR"/>
</dbReference>
<keyword evidence="8" id="KW-0238">DNA-binding</keyword>
<evidence type="ECO:0000256" key="6">
    <source>
        <dbReference type="ARBA" id="ARBA00022605"/>
    </source>
</evidence>
<dbReference type="GO" id="GO:0009086">
    <property type="term" value="P:methionine biosynthetic process"/>
    <property type="evidence" value="ECO:0007669"/>
    <property type="project" value="UniProtKB-KW"/>
</dbReference>
<evidence type="ECO:0000313" key="13">
    <source>
        <dbReference type="EMBL" id="MDO6422213.1"/>
    </source>
</evidence>
<dbReference type="InterPro" id="IPR005119">
    <property type="entry name" value="LysR_subst-bd"/>
</dbReference>
<dbReference type="Gene3D" id="3.40.190.10">
    <property type="entry name" value="Periplasmic binding protein-like II"/>
    <property type="match status" value="1"/>
</dbReference>
<organism evidence="13 14">
    <name type="scientific">Saccharophagus degradans</name>
    <dbReference type="NCBI Taxonomy" id="86304"/>
    <lineage>
        <taxon>Bacteria</taxon>
        <taxon>Pseudomonadati</taxon>
        <taxon>Pseudomonadota</taxon>
        <taxon>Gammaproteobacteria</taxon>
        <taxon>Cellvibrionales</taxon>
        <taxon>Cellvibrionaceae</taxon>
        <taxon>Saccharophagus</taxon>
    </lineage>
</organism>
<keyword evidence="6" id="KW-0028">Amino-acid biosynthesis</keyword>
<comment type="subcellular location">
    <subcellularLocation>
        <location evidence="1">Cytoplasm</location>
    </subcellularLocation>
</comment>
<dbReference type="SUPFAM" id="SSF46785">
    <property type="entry name" value="Winged helix' DNA-binding domain"/>
    <property type="match status" value="1"/>
</dbReference>
<dbReference type="SUPFAM" id="SSF53850">
    <property type="entry name" value="Periplasmic binding protein-like II"/>
    <property type="match status" value="1"/>
</dbReference>
<evidence type="ECO:0000313" key="14">
    <source>
        <dbReference type="Proteomes" id="UP001169760"/>
    </source>
</evidence>
<dbReference type="CDD" id="cd08441">
    <property type="entry name" value="PBP2_MetR"/>
    <property type="match status" value="1"/>
</dbReference>
<dbReference type="Proteomes" id="UP001169760">
    <property type="component" value="Unassembled WGS sequence"/>
</dbReference>
<dbReference type="GO" id="GO:0000976">
    <property type="term" value="F:transcription cis-regulatory region binding"/>
    <property type="evidence" value="ECO:0007669"/>
    <property type="project" value="TreeGrafter"/>
</dbReference>
<evidence type="ECO:0000256" key="8">
    <source>
        <dbReference type="ARBA" id="ARBA00023125"/>
    </source>
</evidence>
<sequence>MIERQHLLVMRALDSEGSLAAAADTLNLTQSALSHSIKKLEDRLGVTLWQKQGRKLRLTQAGEYLLRAANNLLPQLEQVDTMLRAFGEGRKGQLRLGMECHPCYEWLMTVVAPFLTRWPDVDLDVIQQFRFDGLAALREHKIDILITSDPMDAPELAHCPVLNYELLLVVAANTPLAKLTSINAGDLQQQTLITFPVERARLDVFTHFLIPAAIEPKRQHAVETIEVMLQLVSSNRGVCTLPNWLVEKYQHHHPISGVRLGQGGVHKTLYLVYRRDDSKLDYINDFLTTASKR</sequence>
<keyword evidence="5" id="KW-0678">Repressor</keyword>
<comment type="similarity">
    <text evidence="2">Belongs to the LysR transcriptional regulatory family.</text>
</comment>
<dbReference type="InterPro" id="IPR036388">
    <property type="entry name" value="WH-like_DNA-bd_sf"/>
</dbReference>
<dbReference type="InterPro" id="IPR000847">
    <property type="entry name" value="LysR_HTH_N"/>
</dbReference>
<dbReference type="AlphaFoldDB" id="A0AAW7X5Q3"/>
<dbReference type="InterPro" id="IPR037406">
    <property type="entry name" value="MetR_PBP2"/>
</dbReference>
<reference evidence="13" key="1">
    <citation type="submission" date="2023-07" db="EMBL/GenBank/DDBJ databases">
        <title>Genome content predicts the carbon catabolic preferences of heterotrophic bacteria.</title>
        <authorList>
            <person name="Gralka M."/>
        </authorList>
    </citation>
    <scope>NUCLEOTIDE SEQUENCE</scope>
    <source>
        <strain evidence="13">I3M17_2</strain>
    </source>
</reference>
<dbReference type="InterPro" id="IPR036390">
    <property type="entry name" value="WH_DNA-bd_sf"/>
</dbReference>
<evidence type="ECO:0000256" key="9">
    <source>
        <dbReference type="ARBA" id="ARBA00023159"/>
    </source>
</evidence>
<dbReference type="EMBL" id="JAUOPB010000004">
    <property type="protein sequence ID" value="MDO6422213.1"/>
    <property type="molecule type" value="Genomic_DNA"/>
</dbReference>
<keyword evidence="10" id="KW-0804">Transcription</keyword>